<dbReference type="InterPro" id="IPR038765">
    <property type="entry name" value="Papain-like_cys_pep_sf"/>
</dbReference>
<accession>A0A2W1N334</accession>
<evidence type="ECO:0000256" key="1">
    <source>
        <dbReference type="ARBA" id="ARBA00007074"/>
    </source>
</evidence>
<dbReference type="SUPFAM" id="SSF54001">
    <property type="entry name" value="Cysteine proteinases"/>
    <property type="match status" value="1"/>
</dbReference>
<reference evidence="6 7" key="1">
    <citation type="submission" date="2018-06" db="EMBL/GenBank/DDBJ databases">
        <title>The draft genome sequence of Crocinitomix sp. SM1701.</title>
        <authorList>
            <person name="Zhang X."/>
        </authorList>
    </citation>
    <scope>NUCLEOTIDE SEQUENCE [LARGE SCALE GENOMIC DNA]</scope>
    <source>
        <strain evidence="6 7">SM1701</strain>
    </source>
</reference>
<comment type="similarity">
    <text evidence="1">Belongs to the peptidase C40 family.</text>
</comment>
<dbReference type="GO" id="GO:0008234">
    <property type="term" value="F:cysteine-type peptidase activity"/>
    <property type="evidence" value="ECO:0007669"/>
    <property type="project" value="UniProtKB-KW"/>
</dbReference>
<dbReference type="InterPro" id="IPR000064">
    <property type="entry name" value="NLP_P60_dom"/>
</dbReference>
<sequence>MKAGLLIFVVLLFTSMSFGQDKKIDQLEVLYSQKHYTKVLRKANKLLAIPDYDYSGMPTFYKSLALFRLASDVEYNPRHPESLEKAIETYIQFLAHSKANIYSKAHYFEIAALKRYLIGLEKDLTAKKELKNAIIIRNFLENQLQTVRPSGLQLPQEQKQEEIVYPIKNKRPNKTHGNNEVYAEEEIMALRSEIISTANAQLGVPYKWAGTSPKGFDCSGYTGFVYNSQGIQLPRSAAAQKEHIEKIKISEAREGDLVFFKSGSKITHVGIVTSAINEPLTMIHASTSSGIITTNIETSKYWRGKLAGVGRIIP</sequence>
<name>A0A2W1N334_9FLAO</name>
<dbReference type="PANTHER" id="PTHR47053:SF1">
    <property type="entry name" value="MUREIN DD-ENDOPEPTIDASE MEPH-RELATED"/>
    <property type="match status" value="1"/>
</dbReference>
<organism evidence="6 7">
    <name type="scientific">Putridiphycobacter roseus</name>
    <dbReference type="NCBI Taxonomy" id="2219161"/>
    <lineage>
        <taxon>Bacteria</taxon>
        <taxon>Pseudomonadati</taxon>
        <taxon>Bacteroidota</taxon>
        <taxon>Flavobacteriia</taxon>
        <taxon>Flavobacteriales</taxon>
        <taxon>Crocinitomicaceae</taxon>
        <taxon>Putridiphycobacter</taxon>
    </lineage>
</organism>
<keyword evidence="7" id="KW-1185">Reference proteome</keyword>
<evidence type="ECO:0000313" key="6">
    <source>
        <dbReference type="EMBL" id="PZE18284.1"/>
    </source>
</evidence>
<dbReference type="GO" id="GO:0006508">
    <property type="term" value="P:proteolysis"/>
    <property type="evidence" value="ECO:0007669"/>
    <property type="project" value="UniProtKB-KW"/>
</dbReference>
<comment type="caution">
    <text evidence="6">The sequence shown here is derived from an EMBL/GenBank/DDBJ whole genome shotgun (WGS) entry which is preliminary data.</text>
</comment>
<evidence type="ECO:0000256" key="3">
    <source>
        <dbReference type="ARBA" id="ARBA00022801"/>
    </source>
</evidence>
<feature type="domain" description="NlpC/P60" evidence="5">
    <location>
        <begin position="188"/>
        <end position="313"/>
    </location>
</feature>
<dbReference type="PROSITE" id="PS51935">
    <property type="entry name" value="NLPC_P60"/>
    <property type="match status" value="1"/>
</dbReference>
<dbReference type="EMBL" id="QKSB01000001">
    <property type="protein sequence ID" value="PZE18284.1"/>
    <property type="molecule type" value="Genomic_DNA"/>
</dbReference>
<dbReference type="InterPro" id="IPR051202">
    <property type="entry name" value="Peptidase_C40"/>
</dbReference>
<evidence type="ECO:0000259" key="5">
    <source>
        <dbReference type="PROSITE" id="PS51935"/>
    </source>
</evidence>
<dbReference type="RefSeq" id="WP_111061185.1">
    <property type="nucleotide sequence ID" value="NZ_JBHUCU010000007.1"/>
</dbReference>
<evidence type="ECO:0000256" key="4">
    <source>
        <dbReference type="ARBA" id="ARBA00022807"/>
    </source>
</evidence>
<dbReference type="Pfam" id="PF00877">
    <property type="entry name" value="NLPC_P60"/>
    <property type="match status" value="1"/>
</dbReference>
<keyword evidence="2" id="KW-0645">Protease</keyword>
<proteinExistence type="inferred from homology"/>
<dbReference type="AlphaFoldDB" id="A0A2W1N334"/>
<evidence type="ECO:0000313" key="7">
    <source>
        <dbReference type="Proteomes" id="UP000249248"/>
    </source>
</evidence>
<dbReference type="OrthoDB" id="9807055at2"/>
<dbReference type="Proteomes" id="UP000249248">
    <property type="component" value="Unassembled WGS sequence"/>
</dbReference>
<evidence type="ECO:0000256" key="2">
    <source>
        <dbReference type="ARBA" id="ARBA00022670"/>
    </source>
</evidence>
<dbReference type="PANTHER" id="PTHR47053">
    <property type="entry name" value="MUREIN DD-ENDOPEPTIDASE MEPH-RELATED"/>
    <property type="match status" value="1"/>
</dbReference>
<protein>
    <recommendedName>
        <fullName evidence="5">NlpC/P60 domain-containing protein</fullName>
    </recommendedName>
</protein>
<keyword evidence="4" id="KW-0788">Thiol protease</keyword>
<keyword evidence="3" id="KW-0378">Hydrolase</keyword>
<gene>
    <name evidence="6" type="ORF">DNU06_00165</name>
</gene>
<dbReference type="Gene3D" id="3.90.1720.10">
    <property type="entry name" value="endopeptidase domain like (from Nostoc punctiforme)"/>
    <property type="match status" value="1"/>
</dbReference>